<proteinExistence type="predicted"/>
<dbReference type="EMBL" id="KE504122">
    <property type="protein sequence ID" value="EPT06109.1"/>
    <property type="molecule type" value="Genomic_DNA"/>
</dbReference>
<dbReference type="Proteomes" id="UP000015241">
    <property type="component" value="Unassembled WGS sequence"/>
</dbReference>
<dbReference type="Gene3D" id="2.60.120.260">
    <property type="entry name" value="Galactose-binding domain-like"/>
    <property type="match status" value="1"/>
</dbReference>
<feature type="signal peptide" evidence="1">
    <location>
        <begin position="1"/>
        <end position="26"/>
    </location>
</feature>
<dbReference type="OrthoDB" id="3270641at2759"/>
<dbReference type="AlphaFoldDB" id="S8ET90"/>
<evidence type="ECO:0000313" key="3">
    <source>
        <dbReference type="Proteomes" id="UP000015241"/>
    </source>
</evidence>
<dbReference type="InParanoid" id="S8ET90"/>
<protein>
    <submittedName>
        <fullName evidence="2">Uncharacterized protein</fullName>
    </submittedName>
</protein>
<keyword evidence="1" id="KW-0732">Signal</keyword>
<evidence type="ECO:0000256" key="1">
    <source>
        <dbReference type="SAM" id="SignalP"/>
    </source>
</evidence>
<evidence type="ECO:0000313" key="2">
    <source>
        <dbReference type="EMBL" id="EPT06109.1"/>
    </source>
</evidence>
<accession>S8ET90</accession>
<gene>
    <name evidence="2" type="ORF">FOMPIDRAFT_1109836</name>
</gene>
<name>S8ET90_FOMSC</name>
<reference evidence="2 3" key="1">
    <citation type="journal article" date="2012" name="Science">
        <title>The Paleozoic origin of enzymatic lignin decomposition reconstructed from 31 fungal genomes.</title>
        <authorList>
            <person name="Floudas D."/>
            <person name="Binder M."/>
            <person name="Riley R."/>
            <person name="Barry K."/>
            <person name="Blanchette R.A."/>
            <person name="Henrissat B."/>
            <person name="Martinez A.T."/>
            <person name="Otillar R."/>
            <person name="Spatafora J.W."/>
            <person name="Yadav J.S."/>
            <person name="Aerts A."/>
            <person name="Benoit I."/>
            <person name="Boyd A."/>
            <person name="Carlson A."/>
            <person name="Copeland A."/>
            <person name="Coutinho P.M."/>
            <person name="de Vries R.P."/>
            <person name="Ferreira P."/>
            <person name="Findley K."/>
            <person name="Foster B."/>
            <person name="Gaskell J."/>
            <person name="Glotzer D."/>
            <person name="Gorecki P."/>
            <person name="Heitman J."/>
            <person name="Hesse C."/>
            <person name="Hori C."/>
            <person name="Igarashi K."/>
            <person name="Jurgens J.A."/>
            <person name="Kallen N."/>
            <person name="Kersten P."/>
            <person name="Kohler A."/>
            <person name="Kuees U."/>
            <person name="Kumar T.K.A."/>
            <person name="Kuo A."/>
            <person name="LaButti K."/>
            <person name="Larrondo L.F."/>
            <person name="Lindquist E."/>
            <person name="Ling A."/>
            <person name="Lombard V."/>
            <person name="Lucas S."/>
            <person name="Lundell T."/>
            <person name="Martin R."/>
            <person name="McLaughlin D.J."/>
            <person name="Morgenstern I."/>
            <person name="Morin E."/>
            <person name="Murat C."/>
            <person name="Nagy L.G."/>
            <person name="Nolan M."/>
            <person name="Ohm R.A."/>
            <person name="Patyshakuliyeva A."/>
            <person name="Rokas A."/>
            <person name="Ruiz-Duenas F.J."/>
            <person name="Sabat G."/>
            <person name="Salamov A."/>
            <person name="Samejima M."/>
            <person name="Schmutz J."/>
            <person name="Slot J.C."/>
            <person name="St John F."/>
            <person name="Stenlid J."/>
            <person name="Sun H."/>
            <person name="Sun S."/>
            <person name="Syed K."/>
            <person name="Tsang A."/>
            <person name="Wiebenga A."/>
            <person name="Young D."/>
            <person name="Pisabarro A."/>
            <person name="Eastwood D.C."/>
            <person name="Martin F."/>
            <person name="Cullen D."/>
            <person name="Grigoriev I.V."/>
            <person name="Hibbett D.S."/>
        </authorList>
    </citation>
    <scope>NUCLEOTIDE SEQUENCE</scope>
    <source>
        <strain evidence="3">FP-58527</strain>
    </source>
</reference>
<feature type="chain" id="PRO_5004550555" evidence="1">
    <location>
        <begin position="27"/>
        <end position="180"/>
    </location>
</feature>
<sequence length="180" mass="19339">MFPLAIVLVSLTLSLLIQPWPRPALAAATIVTIDDEYGDSLTGALPVYEGAWKFGPDCSDCLLQPSPADAYRSGWHDTTTSTQYAQQTVTLTFNGTAISVYCIVPNYSASANTFVNISFSLDGNPATTYDSNSTDTVPAFRYNVTVYSVAGLASGEHTLVMAPLQDPSSSVVLFDWAEYT</sequence>
<dbReference type="HOGENOM" id="CLU_081164_2_0_1"/>
<keyword evidence="3" id="KW-1185">Reference proteome</keyword>
<organism evidence="2 3">
    <name type="scientific">Fomitopsis schrenkii</name>
    <name type="common">Brown rot fungus</name>
    <dbReference type="NCBI Taxonomy" id="2126942"/>
    <lineage>
        <taxon>Eukaryota</taxon>
        <taxon>Fungi</taxon>
        <taxon>Dikarya</taxon>
        <taxon>Basidiomycota</taxon>
        <taxon>Agaricomycotina</taxon>
        <taxon>Agaricomycetes</taxon>
        <taxon>Polyporales</taxon>
        <taxon>Fomitopsis</taxon>
    </lineage>
</organism>